<reference evidence="1 2" key="6">
    <citation type="journal article" date="1992" name="Virus Genes">
        <title>Characterization of the third origin of DNA replication of the genome of insect iridescent virus type 6.</title>
        <authorList>
            <person name="Sonntag K.C."/>
            <person name="Darai G."/>
        </authorList>
    </citation>
    <scope>NUCLEOTIDE SEQUENCE [LARGE SCALE GENOMIC DNA]</scope>
</reference>
<keyword evidence="2" id="KW-1185">Reference proteome</keyword>
<organismHost>
    <name type="scientific">Chilo suppressalis</name>
    <name type="common">Asiatic rice borer moth</name>
    <dbReference type="NCBI Taxonomy" id="168631"/>
</organismHost>
<name>Q91FJ7_IIV6</name>
<organism evidence="1 2">
    <name type="scientific">Invertebrate iridescent virus 6</name>
    <name type="common">IIV-6</name>
    <name type="synonym">Chilo iridescent virus</name>
    <dbReference type="NCBI Taxonomy" id="176652"/>
    <lineage>
        <taxon>Viruses</taxon>
        <taxon>Varidnaviria</taxon>
        <taxon>Bamfordvirae</taxon>
        <taxon>Nucleocytoviricota</taxon>
        <taxon>Megaviricetes</taxon>
        <taxon>Pimascovirales</taxon>
        <taxon>Pimascovirales incertae sedis</taxon>
        <taxon>Iridoviridae</taxon>
        <taxon>Betairidovirinae</taxon>
        <taxon>Iridovirus</taxon>
        <taxon>Iridovirus chilo1</taxon>
    </lineage>
</organism>
<evidence type="ECO:0000313" key="1">
    <source>
        <dbReference type="EMBL" id="AAK82188.1"/>
    </source>
</evidence>
<evidence type="ECO:0000313" key="2">
    <source>
        <dbReference type="Proteomes" id="UP000001359"/>
    </source>
</evidence>
<reference evidence="1 2" key="3">
    <citation type="journal article" date="1987" name="Virology">
        <title>Molecular cloning and physical mapping of the genome of insect iridescent virus type 6: further evidence for circular permutation of the viral genome.</title>
        <authorList>
            <person name="Schnitzler P."/>
            <person name="Soltau J.B."/>
            <person name="Fischer M."/>
            <person name="Reisner H."/>
            <person name="Scholz J."/>
            <person name="Delius H."/>
            <person name="Darai G."/>
        </authorList>
    </citation>
    <scope>NUCLEOTIDE SEQUENCE [LARGE SCALE GENOMIC DNA]</scope>
</reference>
<reference evidence="1 2" key="1">
    <citation type="journal article" date="1984" name="J. Virol.">
        <title>DNA analysis of insect iridescent virus 6: evidence for circular permutation and terminal redundancy.</title>
        <authorList>
            <person name="Delius H."/>
            <person name="Darai G."/>
            <person name="Fluegel R.M."/>
        </authorList>
    </citation>
    <scope>NUCLEOTIDE SEQUENCE [LARGE SCALE GENOMIC DNA]</scope>
</reference>
<reference evidence="1 2" key="5">
    <citation type="journal article" date="1992" name="Virus Genes">
        <title>Identification and mapping of origins of DNA replication within the DNA sequences of the genome of insect iridescent virus type 6.</title>
        <authorList>
            <person name="Handermann M."/>
            <person name="Schnitzler P."/>
            <person name="Rosen-Wolff A."/>
            <person name="Raab K."/>
            <person name="Sonntag K.C."/>
            <person name="Darai G."/>
        </authorList>
    </citation>
    <scope>NUCLEOTIDE SEQUENCE [LARGE SCALE GENOMIC DNA]</scope>
</reference>
<reference evidence="1 2" key="2">
    <citation type="journal article" date="1986" name="Med. Microbiol. Immunol.">
        <title>Insect iridescent virus type 6 induced toxic degenerative hepatitis in mice.</title>
        <authorList>
            <person name="Lorbacher de Ruiz H."/>
            <person name="Gelderblom H."/>
            <person name="Hofmann W."/>
            <person name="Darai G."/>
        </authorList>
    </citation>
    <scope>NUCLEOTIDE SEQUENCE [LARGE SCALE GENOMIC DNA]</scope>
</reference>
<organismHost>
    <name type="scientific">Spodoptera frugiperda</name>
    <name type="common">Fall armyworm</name>
    <dbReference type="NCBI Taxonomy" id="7108"/>
</organismHost>
<dbReference type="RefSeq" id="NP_149790.1">
    <property type="nucleotide sequence ID" value="NC_003038.1"/>
</dbReference>
<protein>
    <submittedName>
        <fullName evidence="1">327R</fullName>
    </submittedName>
</protein>
<reference evidence="1 2" key="9">
    <citation type="journal article" date="1994" name="J. Gen. Virol.">
        <title>Insect iridescent virus type 6 encodes a polypeptide related to the largest subunit of eukaryotic RNA polymerase II.</title>
        <authorList>
            <person name="Schnitzler P."/>
            <person name="Sonntag K.C."/>
            <person name="Muller M."/>
            <person name="Janssen W."/>
            <person name="Bugert J.J."/>
            <person name="Koonin E.V."/>
            <person name="Darai G."/>
        </authorList>
    </citation>
    <scope>NUCLEOTIDE SEQUENCE [LARGE SCALE GENOMIC DNA]</scope>
</reference>
<reference evidence="1 2" key="13">
    <citation type="journal article" date="1998" name="Virus Genes">
        <title>Identification of a thymidylate synthase gene within the genome of Chilo iridescent virus.</title>
        <authorList>
            <person name="Muller K."/>
            <person name="Tidona C.A."/>
            <person name="Bahr U."/>
            <person name="Darai G."/>
        </authorList>
    </citation>
    <scope>NUCLEOTIDE SEQUENCE [LARGE SCALE GENOMIC DNA]</scope>
</reference>
<reference evidence="1 2" key="15">
    <citation type="journal article" date="2001" name="Virology">
        <title>Analysis of the first complete DNA sequence of an invertebrate iridovirus: coding strategy of the genome of Chilo iridescent virus.</title>
        <authorList>
            <person name="Jakob N.J."/>
            <person name="Muller K."/>
            <person name="Bahr U."/>
            <person name="Darai G."/>
        </authorList>
    </citation>
    <scope>NUCLEOTIDE SEQUENCE [LARGE SCALE GENOMIC DNA]</scope>
</reference>
<proteinExistence type="predicted"/>
<organismHost>
    <name type="scientific">Gryllus bimaculatus</name>
    <name type="common">Two-spotted cricket</name>
    <dbReference type="NCBI Taxonomy" id="6999"/>
</organismHost>
<dbReference type="GeneID" id="1733345"/>
<organismHost>
    <name type="scientific">Acheta domesticus</name>
    <name type="common">House cricket</name>
    <dbReference type="NCBI Taxonomy" id="6997"/>
</organismHost>
<reference evidence="1 2" key="8">
    <citation type="journal article" date="1994" name="Intervirology">
        <title>Identification of the primary structure and the coding capacity of the genome of insect iridescent virus type 6 between the genome coordinates 0.310 and 0.347 (7990 bp).</title>
        <authorList>
            <person name="Sonntag K.C."/>
            <person name="Schnitzler P."/>
            <person name="Janssen W."/>
            <person name="Darai G."/>
        </authorList>
    </citation>
    <scope>NUCLEOTIDE SEQUENCE [LARGE SCALE GENOMIC DNA]</scope>
</reference>
<dbReference type="KEGG" id="vg:1733345"/>
<reference evidence="1 2" key="14">
    <citation type="journal article" date="1999" name="Virus Genes">
        <title>Identification of a gene cluster within the genome of Chilo iridescent virus encoding enzymes involved in viral DNA replication and processing.</title>
        <authorList>
            <person name="Muller K."/>
            <person name="Tidona C.A."/>
            <person name="Darai G."/>
        </authorList>
    </citation>
    <scope>NUCLEOTIDE SEQUENCE [LARGE SCALE GENOMIC DNA]</scope>
</reference>
<accession>Q91FJ7</accession>
<reference evidence="1 2" key="12">
    <citation type="journal article" date="1997" name="Virus Genes">
        <title>The DNA sequence of Chilo iridescent virus between the genome coordinates 0.101 and 0.391; similarities in coding strategy between insect and vertebrate iridoviruses.</title>
        <authorList>
            <person name="Bahr U."/>
            <person name="Tidona C.A."/>
            <person name="Darai G."/>
        </authorList>
    </citation>
    <scope>NUCLEOTIDE SEQUENCE [LARGE SCALE GENOMIC DNA]</scope>
</reference>
<reference evidence="1 2" key="11">
    <citation type="journal article" date="1994" name="Virus Genes">
        <title>Chilo iridescent virus encodes a putative helicase belonging to a distinct family within the "DEAD/H" superfamily: implications for the evolution of large DNA viruses.</title>
        <authorList>
            <person name="Sonntag K.C."/>
            <person name="Schnitzler P."/>
            <person name="Koonin E.V."/>
            <person name="Darai G."/>
        </authorList>
    </citation>
    <scope>NUCLEOTIDE SEQUENCE [LARGE SCALE GENOMIC DNA]</scope>
</reference>
<dbReference type="EMBL" id="AF303741">
    <property type="protein sequence ID" value="AAK82188.1"/>
    <property type="molecule type" value="Genomic_DNA"/>
</dbReference>
<dbReference type="Proteomes" id="UP000001359">
    <property type="component" value="Segment"/>
</dbReference>
<reference evidence="1 2" key="4">
    <citation type="journal article" date="1988" name="Virology">
        <title>Identification and characterization of the repetitive DNA element in the genome of insect iridescent virus type 6.</title>
        <authorList>
            <person name="Fischer M."/>
            <person name="Schnitzler P."/>
            <person name="Delius H."/>
            <person name="Darai G."/>
        </authorList>
    </citation>
    <scope>NUCLEOTIDE SEQUENCE [LARGE SCALE GENOMIC DNA]</scope>
</reference>
<sequence length="62" mass="7658">MINDKINAICVNIFYYYAKNVLSMWSQPSMRRRHEKKKNTGILRNKKENFTNKYDFIFKHNR</sequence>
<reference evidence="1 2" key="10">
    <citation type="journal article" date="1994" name="Nucleic Acids Res.">
        <title>Identification of genes encoding zinc finger proteins, non-histone chromosomal HMG protein homologue, and a putative GTP phosphohydrolase in the genome of Chilo iridescent virus.</title>
        <authorList>
            <person name="Schnitzler P."/>
            <person name="Hug M."/>
            <person name="Handermann M."/>
            <person name="Janssen W."/>
            <person name="Koonin E.V."/>
            <person name="Delius H."/>
            <person name="Darai C."/>
        </authorList>
    </citation>
    <scope>NUCLEOTIDE SEQUENCE [LARGE SCALE GENOMIC DNA]</scope>
</reference>
<organismHost>
    <name type="scientific">Gryllus campestris</name>
    <dbReference type="NCBI Taxonomy" id="58607"/>
</organismHost>
<reference evidence="1 2" key="7">
    <citation type="journal article" date="1993" name="J. Gen. Virol.">
        <title>Identification of the gene encoding the major capsid protein of insect iridescent virus type 6 by polymerase chain reaction.</title>
        <authorList>
            <person name="Stohwasser R."/>
            <person name="Raab K."/>
            <person name="Schnitzler P."/>
            <person name="Janssen W."/>
            <person name="Darai G."/>
        </authorList>
    </citation>
    <scope>NUCLEOTIDE SEQUENCE [LARGE SCALE GENOMIC DNA]</scope>
</reference>